<evidence type="ECO:0000313" key="6">
    <source>
        <dbReference type="EMBL" id="MZR21327.1"/>
    </source>
</evidence>
<evidence type="ECO:0000259" key="5">
    <source>
        <dbReference type="Pfam" id="PF14833"/>
    </source>
</evidence>
<dbReference type="AlphaFoldDB" id="A0A845MDM1"/>
<dbReference type="PANTHER" id="PTHR43060">
    <property type="entry name" value="3-HYDROXYISOBUTYRATE DEHYDROGENASE-LIKE 1, MITOCHONDRIAL-RELATED"/>
    <property type="match status" value="1"/>
</dbReference>
<proteinExistence type="predicted"/>
<accession>A0A845MDM1</accession>
<protein>
    <submittedName>
        <fullName evidence="6">NAD-binding protein</fullName>
    </submittedName>
</protein>
<name>A0A845MDM1_9PROT</name>
<dbReference type="SUPFAM" id="SSF48179">
    <property type="entry name" value="6-phosphogluconate dehydrogenase C-terminal domain-like"/>
    <property type="match status" value="1"/>
</dbReference>
<dbReference type="InterPro" id="IPR036291">
    <property type="entry name" value="NAD(P)-bd_dom_sf"/>
</dbReference>
<keyword evidence="2" id="KW-0520">NAD</keyword>
<dbReference type="Pfam" id="PF03446">
    <property type="entry name" value="NAD_binding_2"/>
    <property type="match status" value="1"/>
</dbReference>
<dbReference type="OrthoDB" id="9812907at2"/>
<dbReference type="InterPro" id="IPR029154">
    <property type="entry name" value="HIBADH-like_NADP-bd"/>
</dbReference>
<dbReference type="InterPro" id="IPR013328">
    <property type="entry name" value="6PGD_dom2"/>
</dbReference>
<dbReference type="Gene3D" id="3.40.50.720">
    <property type="entry name" value="NAD(P)-binding Rossmann-like Domain"/>
    <property type="match status" value="1"/>
</dbReference>
<sequence length="295" mass="30818">MTEKTQLGFIGLGVMGEPICRNMTNADLGSMTVFDLADGPLTRLEADGASRAKSVAEVAKSARIIFLSLPGGPEVESIILGKDGLLENGRKGQIIVDMSTCPVAIARKAAAALDEKGMIFADAPVARTRQAAIDGTLSIMVGSDEETFETIRPYLAAAATDITHCGGVGTGQVVKLLNNMLLIQSVVALAEALTIGERAGVDRELLVETLSKGSADSFALRNHVKKAMLPRNFPVGAFGTDYATKDIAYALELAADAGVTSPAGELAKKMLEKTSAAGYGAEYFPVLLKLIEGEG</sequence>
<dbReference type="GO" id="GO:0051287">
    <property type="term" value="F:NAD binding"/>
    <property type="evidence" value="ECO:0007669"/>
    <property type="project" value="InterPro"/>
</dbReference>
<feature type="active site" evidence="3">
    <location>
        <position position="175"/>
    </location>
</feature>
<gene>
    <name evidence="6" type="ORF">GQF03_03195</name>
</gene>
<dbReference type="PIRSF" id="PIRSF000103">
    <property type="entry name" value="HIBADH"/>
    <property type="match status" value="1"/>
</dbReference>
<dbReference type="Proteomes" id="UP000445696">
    <property type="component" value="Unassembled WGS sequence"/>
</dbReference>
<organism evidence="6 7">
    <name type="scientific">Sneathiella chungangensis</name>
    <dbReference type="NCBI Taxonomy" id="1418234"/>
    <lineage>
        <taxon>Bacteria</taxon>
        <taxon>Pseudomonadati</taxon>
        <taxon>Pseudomonadota</taxon>
        <taxon>Alphaproteobacteria</taxon>
        <taxon>Sneathiellales</taxon>
        <taxon>Sneathiellaceae</taxon>
        <taxon>Sneathiella</taxon>
    </lineage>
</organism>
<evidence type="ECO:0000313" key="7">
    <source>
        <dbReference type="Proteomes" id="UP000445696"/>
    </source>
</evidence>
<evidence type="ECO:0000256" key="1">
    <source>
        <dbReference type="ARBA" id="ARBA00023002"/>
    </source>
</evidence>
<evidence type="ECO:0000259" key="4">
    <source>
        <dbReference type="Pfam" id="PF03446"/>
    </source>
</evidence>
<dbReference type="PANTHER" id="PTHR43060:SF15">
    <property type="entry name" value="3-HYDROXYISOBUTYRATE DEHYDROGENASE-LIKE 1, MITOCHONDRIAL-RELATED"/>
    <property type="match status" value="1"/>
</dbReference>
<evidence type="ECO:0000256" key="3">
    <source>
        <dbReference type="PIRSR" id="PIRSR000103-1"/>
    </source>
</evidence>
<dbReference type="InterPro" id="IPR006115">
    <property type="entry name" value="6PGDH_NADP-bd"/>
</dbReference>
<dbReference type="RefSeq" id="WP_161337727.1">
    <property type="nucleotide sequence ID" value="NZ_JBHSDG010000002.1"/>
</dbReference>
<dbReference type="Gene3D" id="1.10.1040.10">
    <property type="entry name" value="N-(1-d-carboxylethyl)-l-norvaline Dehydrogenase, domain 2"/>
    <property type="match status" value="1"/>
</dbReference>
<dbReference type="Pfam" id="PF14833">
    <property type="entry name" value="NAD_binding_11"/>
    <property type="match status" value="1"/>
</dbReference>
<dbReference type="GO" id="GO:0050661">
    <property type="term" value="F:NADP binding"/>
    <property type="evidence" value="ECO:0007669"/>
    <property type="project" value="InterPro"/>
</dbReference>
<evidence type="ECO:0000256" key="2">
    <source>
        <dbReference type="ARBA" id="ARBA00023027"/>
    </source>
</evidence>
<dbReference type="InterPro" id="IPR015815">
    <property type="entry name" value="HIBADH-related"/>
</dbReference>
<keyword evidence="1" id="KW-0560">Oxidoreductase</keyword>
<feature type="domain" description="6-phosphogluconate dehydrogenase NADP-binding" evidence="4">
    <location>
        <begin position="6"/>
        <end position="166"/>
    </location>
</feature>
<comment type="caution">
    <text evidence="6">The sequence shown here is derived from an EMBL/GenBank/DDBJ whole genome shotgun (WGS) entry which is preliminary data.</text>
</comment>
<dbReference type="GO" id="GO:0016491">
    <property type="term" value="F:oxidoreductase activity"/>
    <property type="evidence" value="ECO:0007669"/>
    <property type="project" value="UniProtKB-KW"/>
</dbReference>
<dbReference type="EMBL" id="WTVA01000001">
    <property type="protein sequence ID" value="MZR21327.1"/>
    <property type="molecule type" value="Genomic_DNA"/>
</dbReference>
<feature type="domain" description="3-hydroxyisobutyrate dehydrogenase-like NAD-binding" evidence="5">
    <location>
        <begin position="169"/>
        <end position="283"/>
    </location>
</feature>
<reference evidence="6 7" key="1">
    <citation type="journal article" date="2014" name="Int. J. Syst. Evol. Microbiol.">
        <title>Sneathiella chungangensis sp. nov., isolated from a marine sand, and emended description of the genus Sneathiella.</title>
        <authorList>
            <person name="Siamphan C."/>
            <person name="Kim H."/>
            <person name="Lee J.S."/>
            <person name="Kim W."/>
        </authorList>
    </citation>
    <scope>NUCLEOTIDE SEQUENCE [LARGE SCALE GENOMIC DNA]</scope>
    <source>
        <strain evidence="6 7">KCTC 32476</strain>
    </source>
</reference>
<dbReference type="InterPro" id="IPR008927">
    <property type="entry name" value="6-PGluconate_DH-like_C_sf"/>
</dbReference>
<dbReference type="SUPFAM" id="SSF51735">
    <property type="entry name" value="NAD(P)-binding Rossmann-fold domains"/>
    <property type="match status" value="1"/>
</dbReference>
<keyword evidence="7" id="KW-1185">Reference proteome</keyword>